<sequence length="500" mass="57199">MASRLYTDCFVKIFEFLRGDSTSLHAAALVNKSWCQHAVPIMWENTLDEKILMSRNGKQKGSGIIDTYVSCLSQESRNALKMEKVVLPTVTRRPTFPYASYLRSLDLKCFYIAVQSWIENCSVLRKRGLSGDQIRLIIQELLQQIFTLSPRMHALKINVDIIGAIVADILHRVPKANKCLAHLKEFMYFAEHPTMEMLFSKIAQSTGQIEQLDLSVYDRTAELINMLRAQKNLKVLIITNRTNSPSGFKFWVDTDAGTVISEKARTVTYLEIQKIHFPFYDLGRFENLINLNLLYSGSYSFQDWAPLADVHLRNLEKISYQNRHSLYLDIFGKFVENSGKNLTHITIRCCTICDPDKSHILITSIADYCPNLLHFGGPIGANNASELGQLLNACSHIESLELHPSIDNCKSVASPIDFNPIFRKIALKQPWELRELSVIHGWKFSAEVLENFIESRQRISKKVSVFWNECEITGNLDKICQKYQKNGILDKYGKIKANKY</sequence>
<dbReference type="InterPro" id="IPR032675">
    <property type="entry name" value="LRR_dom_sf"/>
</dbReference>
<dbReference type="Proteomes" id="UP000789342">
    <property type="component" value="Unassembled WGS sequence"/>
</dbReference>
<organism evidence="1 2">
    <name type="scientific">Acaulospora morrowiae</name>
    <dbReference type="NCBI Taxonomy" id="94023"/>
    <lineage>
        <taxon>Eukaryota</taxon>
        <taxon>Fungi</taxon>
        <taxon>Fungi incertae sedis</taxon>
        <taxon>Mucoromycota</taxon>
        <taxon>Glomeromycotina</taxon>
        <taxon>Glomeromycetes</taxon>
        <taxon>Diversisporales</taxon>
        <taxon>Acaulosporaceae</taxon>
        <taxon>Acaulospora</taxon>
    </lineage>
</organism>
<reference evidence="1" key="1">
    <citation type="submission" date="2021-06" db="EMBL/GenBank/DDBJ databases">
        <authorList>
            <person name="Kallberg Y."/>
            <person name="Tangrot J."/>
            <person name="Rosling A."/>
        </authorList>
    </citation>
    <scope>NUCLEOTIDE SEQUENCE</scope>
    <source>
        <strain evidence="1">CL551</strain>
    </source>
</reference>
<evidence type="ECO:0000313" key="2">
    <source>
        <dbReference type="Proteomes" id="UP000789342"/>
    </source>
</evidence>
<evidence type="ECO:0000313" key="1">
    <source>
        <dbReference type="EMBL" id="CAG8592994.1"/>
    </source>
</evidence>
<dbReference type="SUPFAM" id="SSF52047">
    <property type="entry name" value="RNI-like"/>
    <property type="match status" value="1"/>
</dbReference>
<dbReference type="Gene3D" id="3.80.10.10">
    <property type="entry name" value="Ribonuclease Inhibitor"/>
    <property type="match status" value="1"/>
</dbReference>
<dbReference type="EMBL" id="CAJVPV010005579">
    <property type="protein sequence ID" value="CAG8592994.1"/>
    <property type="molecule type" value="Genomic_DNA"/>
</dbReference>
<dbReference type="AlphaFoldDB" id="A0A9N9G8U1"/>
<comment type="caution">
    <text evidence="1">The sequence shown here is derived from an EMBL/GenBank/DDBJ whole genome shotgun (WGS) entry which is preliminary data.</text>
</comment>
<accession>A0A9N9G8U1</accession>
<gene>
    <name evidence="1" type="ORF">AMORRO_LOCUS7430</name>
</gene>
<name>A0A9N9G8U1_9GLOM</name>
<proteinExistence type="predicted"/>
<keyword evidence="2" id="KW-1185">Reference proteome</keyword>
<dbReference type="OrthoDB" id="2320825at2759"/>
<protein>
    <submittedName>
        <fullName evidence="1">2073_t:CDS:1</fullName>
    </submittedName>
</protein>